<dbReference type="KEGG" id="xyl:ET495_03345"/>
<dbReference type="OrthoDB" id="9976567at2"/>
<dbReference type="AlphaFoldDB" id="A0A4P6EWR4"/>
<sequence length="111" mass="11501">MVPGGDDFSTIQTLTRAEGELNTRSYRSAYGGDAYTGIQNAASDTEAAVVDGANRTAERLANVEESIVTGTNALGAQMISVTQQTNMIRLGLGAIVISVGALPLAVVTRRA</sequence>
<accession>A0A4P6EWR4</accession>
<protein>
    <submittedName>
        <fullName evidence="2">Uncharacterized protein</fullName>
    </submittedName>
</protein>
<evidence type="ECO:0000313" key="2">
    <source>
        <dbReference type="EMBL" id="QAY62448.1"/>
    </source>
</evidence>
<reference evidence="2 3" key="1">
    <citation type="submission" date="2019-01" db="EMBL/GenBank/DDBJ databases">
        <title>Genome sequencing of strain 2JSPR-7.</title>
        <authorList>
            <person name="Heo J."/>
            <person name="Kim S.-J."/>
            <person name="Kim J.-S."/>
            <person name="Hong S.-B."/>
            <person name="Kwon S.-W."/>
        </authorList>
    </citation>
    <scope>NUCLEOTIDE SEQUENCE [LARGE SCALE GENOMIC DNA]</scope>
    <source>
        <strain evidence="2 3">2JSPR-7</strain>
    </source>
</reference>
<feature type="transmembrane region" description="Helical" evidence="1">
    <location>
        <begin position="87"/>
        <end position="107"/>
    </location>
</feature>
<proteinExistence type="predicted"/>
<evidence type="ECO:0000313" key="3">
    <source>
        <dbReference type="Proteomes" id="UP000291758"/>
    </source>
</evidence>
<dbReference type="RefSeq" id="WP_129202591.1">
    <property type="nucleotide sequence ID" value="NZ_CP035495.1"/>
</dbReference>
<keyword evidence="1" id="KW-1133">Transmembrane helix</keyword>
<keyword evidence="1" id="KW-0812">Transmembrane</keyword>
<dbReference type="EMBL" id="CP035495">
    <property type="protein sequence ID" value="QAY62448.1"/>
    <property type="molecule type" value="Genomic_DNA"/>
</dbReference>
<gene>
    <name evidence="2" type="ORF">ET495_03345</name>
</gene>
<evidence type="ECO:0000256" key="1">
    <source>
        <dbReference type="SAM" id="Phobius"/>
    </source>
</evidence>
<name>A0A4P6EWR4_9MICO</name>
<organism evidence="2 3">
    <name type="scientific">Xylanimonas allomyrinae</name>
    <dbReference type="NCBI Taxonomy" id="2509459"/>
    <lineage>
        <taxon>Bacteria</taxon>
        <taxon>Bacillati</taxon>
        <taxon>Actinomycetota</taxon>
        <taxon>Actinomycetes</taxon>
        <taxon>Micrococcales</taxon>
        <taxon>Promicromonosporaceae</taxon>
        <taxon>Xylanimonas</taxon>
    </lineage>
</organism>
<keyword evidence="3" id="KW-1185">Reference proteome</keyword>
<dbReference type="Proteomes" id="UP000291758">
    <property type="component" value="Chromosome"/>
</dbReference>
<keyword evidence="1" id="KW-0472">Membrane</keyword>